<organism evidence="1">
    <name type="scientific">marine sediment metagenome</name>
    <dbReference type="NCBI Taxonomy" id="412755"/>
    <lineage>
        <taxon>unclassified sequences</taxon>
        <taxon>metagenomes</taxon>
        <taxon>ecological metagenomes</taxon>
    </lineage>
</organism>
<dbReference type="AlphaFoldDB" id="X1C541"/>
<evidence type="ECO:0000313" key="1">
    <source>
        <dbReference type="EMBL" id="GAG79496.1"/>
    </source>
</evidence>
<sequence>FNVIQLIFDPQAFFLPHLRISYINAKMDNTIKKI</sequence>
<proteinExistence type="predicted"/>
<comment type="caution">
    <text evidence="1">The sequence shown here is derived from an EMBL/GenBank/DDBJ whole genome shotgun (WGS) entry which is preliminary data.</text>
</comment>
<name>X1C541_9ZZZZ</name>
<feature type="non-terminal residue" evidence="1">
    <location>
        <position position="1"/>
    </location>
</feature>
<reference evidence="1" key="1">
    <citation type="journal article" date="2014" name="Front. Microbiol.">
        <title>High frequency of phylogenetically diverse reductive dehalogenase-homologous genes in deep subseafloor sedimentary metagenomes.</title>
        <authorList>
            <person name="Kawai M."/>
            <person name="Futagami T."/>
            <person name="Toyoda A."/>
            <person name="Takaki Y."/>
            <person name="Nishi S."/>
            <person name="Hori S."/>
            <person name="Arai W."/>
            <person name="Tsubouchi T."/>
            <person name="Morono Y."/>
            <person name="Uchiyama I."/>
            <person name="Ito T."/>
            <person name="Fujiyama A."/>
            <person name="Inagaki F."/>
            <person name="Takami H."/>
        </authorList>
    </citation>
    <scope>NUCLEOTIDE SEQUENCE</scope>
    <source>
        <strain evidence="1">Expedition CK06-06</strain>
    </source>
</reference>
<protein>
    <submittedName>
        <fullName evidence="1">Uncharacterized protein</fullName>
    </submittedName>
</protein>
<gene>
    <name evidence="1" type="ORF">S01H4_29404</name>
</gene>
<accession>X1C541</accession>
<dbReference type="EMBL" id="BART01015019">
    <property type="protein sequence ID" value="GAG79496.1"/>
    <property type="molecule type" value="Genomic_DNA"/>
</dbReference>